<evidence type="ECO:0000313" key="7">
    <source>
        <dbReference type="Proteomes" id="UP000176339"/>
    </source>
</evidence>
<dbReference type="Pfam" id="PF00831">
    <property type="entry name" value="Ribosomal_L29"/>
    <property type="match status" value="1"/>
</dbReference>
<dbReference type="InterPro" id="IPR036049">
    <property type="entry name" value="Ribosomal_uL29_sf"/>
</dbReference>
<sequence>MRIKDIRKKSEEDLTKNIGELRGTVRDLRFRIANKELKNHQQLRGVRKDIARILTVIKERGAKS</sequence>
<keyword evidence="2 5" id="KW-0689">Ribosomal protein</keyword>
<dbReference type="GO" id="GO:0006412">
    <property type="term" value="P:translation"/>
    <property type="evidence" value="ECO:0007669"/>
    <property type="project" value="UniProtKB-UniRule"/>
</dbReference>
<dbReference type="NCBIfam" id="TIGR00012">
    <property type="entry name" value="L29"/>
    <property type="match status" value="1"/>
</dbReference>
<dbReference type="HAMAP" id="MF_00374">
    <property type="entry name" value="Ribosomal_uL29"/>
    <property type="match status" value="1"/>
</dbReference>
<evidence type="ECO:0000313" key="6">
    <source>
        <dbReference type="EMBL" id="OGE82593.1"/>
    </source>
</evidence>
<protein>
    <recommendedName>
        <fullName evidence="4 5">Large ribosomal subunit protein uL29</fullName>
    </recommendedName>
</protein>
<dbReference type="CDD" id="cd00427">
    <property type="entry name" value="Ribosomal_L29_HIP"/>
    <property type="match status" value="1"/>
</dbReference>
<dbReference type="GO" id="GO:0003735">
    <property type="term" value="F:structural constituent of ribosome"/>
    <property type="evidence" value="ECO:0007669"/>
    <property type="project" value="InterPro"/>
</dbReference>
<dbReference type="InterPro" id="IPR018254">
    <property type="entry name" value="Ribosomal_uL29_CS"/>
</dbReference>
<dbReference type="InterPro" id="IPR001854">
    <property type="entry name" value="Ribosomal_uL29"/>
</dbReference>
<evidence type="ECO:0000256" key="4">
    <source>
        <dbReference type="ARBA" id="ARBA00035204"/>
    </source>
</evidence>
<dbReference type="PANTHER" id="PTHR10916">
    <property type="entry name" value="60S RIBOSOMAL PROTEIN L35/50S RIBOSOMAL PROTEIN L29"/>
    <property type="match status" value="1"/>
</dbReference>
<comment type="similarity">
    <text evidence="1 5">Belongs to the universal ribosomal protein uL29 family.</text>
</comment>
<evidence type="ECO:0000256" key="1">
    <source>
        <dbReference type="ARBA" id="ARBA00009254"/>
    </source>
</evidence>
<dbReference type="AlphaFoldDB" id="A0A1F5NYC5"/>
<proteinExistence type="inferred from homology"/>
<dbReference type="Gene3D" id="1.10.287.310">
    <property type="match status" value="1"/>
</dbReference>
<dbReference type="PANTHER" id="PTHR10916:SF0">
    <property type="entry name" value="LARGE RIBOSOMAL SUBUNIT PROTEIN UL29C"/>
    <property type="match status" value="1"/>
</dbReference>
<evidence type="ECO:0000256" key="2">
    <source>
        <dbReference type="ARBA" id="ARBA00022980"/>
    </source>
</evidence>
<dbReference type="PROSITE" id="PS00579">
    <property type="entry name" value="RIBOSOMAL_L29"/>
    <property type="match status" value="1"/>
</dbReference>
<dbReference type="EMBL" id="MFEN01000068">
    <property type="protein sequence ID" value="OGE82593.1"/>
    <property type="molecule type" value="Genomic_DNA"/>
</dbReference>
<name>A0A1F5NYC5_9BACT</name>
<dbReference type="InterPro" id="IPR050063">
    <property type="entry name" value="Ribosomal_protein_uL29"/>
</dbReference>
<organism evidence="6 7">
    <name type="scientific">Candidatus Doudnabacteria bacterium RIFCSPHIGHO2_01_FULL_49_9</name>
    <dbReference type="NCBI Taxonomy" id="1817827"/>
    <lineage>
        <taxon>Bacteria</taxon>
        <taxon>Candidatus Doudnaibacteriota</taxon>
    </lineage>
</organism>
<gene>
    <name evidence="5" type="primary">rpmC</name>
    <name evidence="6" type="ORF">A2846_00510</name>
</gene>
<evidence type="ECO:0000256" key="3">
    <source>
        <dbReference type="ARBA" id="ARBA00023274"/>
    </source>
</evidence>
<comment type="caution">
    <text evidence="6">The sequence shown here is derived from an EMBL/GenBank/DDBJ whole genome shotgun (WGS) entry which is preliminary data.</text>
</comment>
<evidence type="ECO:0000256" key="5">
    <source>
        <dbReference type="HAMAP-Rule" id="MF_00374"/>
    </source>
</evidence>
<dbReference type="GO" id="GO:0022625">
    <property type="term" value="C:cytosolic large ribosomal subunit"/>
    <property type="evidence" value="ECO:0007669"/>
    <property type="project" value="TreeGrafter"/>
</dbReference>
<dbReference type="Proteomes" id="UP000176339">
    <property type="component" value="Unassembled WGS sequence"/>
</dbReference>
<keyword evidence="3 5" id="KW-0687">Ribonucleoprotein</keyword>
<reference evidence="6 7" key="1">
    <citation type="journal article" date="2016" name="Nat. Commun.">
        <title>Thousands of microbial genomes shed light on interconnected biogeochemical processes in an aquifer system.</title>
        <authorList>
            <person name="Anantharaman K."/>
            <person name="Brown C.T."/>
            <person name="Hug L.A."/>
            <person name="Sharon I."/>
            <person name="Castelle C.J."/>
            <person name="Probst A.J."/>
            <person name="Thomas B.C."/>
            <person name="Singh A."/>
            <person name="Wilkins M.J."/>
            <person name="Karaoz U."/>
            <person name="Brodie E.L."/>
            <person name="Williams K.H."/>
            <person name="Hubbard S.S."/>
            <person name="Banfield J.F."/>
        </authorList>
    </citation>
    <scope>NUCLEOTIDE SEQUENCE [LARGE SCALE GENOMIC DNA]</scope>
</reference>
<accession>A0A1F5NYC5</accession>
<dbReference type="SUPFAM" id="SSF46561">
    <property type="entry name" value="Ribosomal protein L29 (L29p)"/>
    <property type="match status" value="1"/>
</dbReference>